<dbReference type="EMBL" id="JAWZYT010004908">
    <property type="protein sequence ID" value="KAK4292188.1"/>
    <property type="molecule type" value="Genomic_DNA"/>
</dbReference>
<protein>
    <submittedName>
        <fullName evidence="1">Uncharacterized protein</fullName>
    </submittedName>
</protein>
<dbReference type="EMBL" id="JAWZYT010006733">
    <property type="protein sequence ID" value="KAK4287626.1"/>
    <property type="molecule type" value="Genomic_DNA"/>
</dbReference>
<dbReference type="AlphaFoldDB" id="A0AAE1NFB0"/>
<evidence type="ECO:0000313" key="1">
    <source>
        <dbReference type="EMBL" id="KAK4287626.1"/>
    </source>
</evidence>
<name>A0AAE1NFB0_9EUCA</name>
<gene>
    <name evidence="2" type="ORF">Pmani_035024</name>
    <name evidence="1" type="ORF">Pmani_039304</name>
</gene>
<comment type="caution">
    <text evidence="1">The sequence shown here is derived from an EMBL/GenBank/DDBJ whole genome shotgun (WGS) entry which is preliminary data.</text>
</comment>
<keyword evidence="3" id="KW-1185">Reference proteome</keyword>
<sequence>MIIASPDNYPSRAIKELALDSLAQPDPTSGWPHAHCLTMHAASPCILLRYAGCFTTHVASPHMLIYHIC</sequence>
<reference evidence="1" key="1">
    <citation type="submission" date="2023-11" db="EMBL/GenBank/DDBJ databases">
        <title>Genome assemblies of two species of porcelain crab, Petrolisthes cinctipes and Petrolisthes manimaculis (Anomura: Porcellanidae).</title>
        <authorList>
            <person name="Angst P."/>
        </authorList>
    </citation>
    <scope>NUCLEOTIDE SEQUENCE</scope>
    <source>
        <strain evidence="1">PB745_02</strain>
        <tissue evidence="1">Gill</tissue>
    </source>
</reference>
<proteinExistence type="predicted"/>
<dbReference type="Proteomes" id="UP001292094">
    <property type="component" value="Unassembled WGS sequence"/>
</dbReference>
<evidence type="ECO:0000313" key="2">
    <source>
        <dbReference type="EMBL" id="KAK4292188.1"/>
    </source>
</evidence>
<organism evidence="1 3">
    <name type="scientific">Petrolisthes manimaculis</name>
    <dbReference type="NCBI Taxonomy" id="1843537"/>
    <lineage>
        <taxon>Eukaryota</taxon>
        <taxon>Metazoa</taxon>
        <taxon>Ecdysozoa</taxon>
        <taxon>Arthropoda</taxon>
        <taxon>Crustacea</taxon>
        <taxon>Multicrustacea</taxon>
        <taxon>Malacostraca</taxon>
        <taxon>Eumalacostraca</taxon>
        <taxon>Eucarida</taxon>
        <taxon>Decapoda</taxon>
        <taxon>Pleocyemata</taxon>
        <taxon>Anomura</taxon>
        <taxon>Galatheoidea</taxon>
        <taxon>Porcellanidae</taxon>
        <taxon>Petrolisthes</taxon>
    </lineage>
</organism>
<evidence type="ECO:0000313" key="3">
    <source>
        <dbReference type="Proteomes" id="UP001292094"/>
    </source>
</evidence>
<accession>A0AAE1NFB0</accession>